<feature type="transmembrane region" description="Helical" evidence="12">
    <location>
        <begin position="259"/>
        <end position="279"/>
    </location>
</feature>
<evidence type="ECO:0000256" key="12">
    <source>
        <dbReference type="SAM" id="Phobius"/>
    </source>
</evidence>
<keyword evidence="9 10" id="KW-0472">Membrane</keyword>
<dbReference type="InterPro" id="IPR006260">
    <property type="entry name" value="TonB/TolA_C"/>
</dbReference>
<dbReference type="OrthoDB" id="1522859at2"/>
<dbReference type="Pfam" id="PF05569">
    <property type="entry name" value="Peptidase_M56"/>
    <property type="match status" value="1"/>
</dbReference>
<dbReference type="InterPro" id="IPR008969">
    <property type="entry name" value="CarboxyPept-like_regulatory"/>
</dbReference>
<reference evidence="14 15" key="1">
    <citation type="submission" date="2016-10" db="EMBL/GenBank/DDBJ databases">
        <authorList>
            <person name="de Groot N.N."/>
        </authorList>
    </citation>
    <scope>NUCLEOTIDE SEQUENCE [LARGE SCALE GENOMIC DNA]</scope>
    <source>
        <strain evidence="14 15">DSM 19938</strain>
    </source>
</reference>
<accession>A0A1H6WTR6</accession>
<keyword evidence="10" id="KW-1134">Transmembrane beta strand</keyword>
<dbReference type="Proteomes" id="UP000199532">
    <property type="component" value="Unassembled WGS sequence"/>
</dbReference>
<dbReference type="EMBL" id="FNXY01000005">
    <property type="protein sequence ID" value="SEJ17687.1"/>
    <property type="molecule type" value="Genomic_DNA"/>
</dbReference>
<dbReference type="InterPro" id="IPR051045">
    <property type="entry name" value="TonB-dependent_transducer"/>
</dbReference>
<dbReference type="SUPFAM" id="SSF74653">
    <property type="entry name" value="TolA/TonB C-terminal domain"/>
    <property type="match status" value="1"/>
</dbReference>
<feature type="compositionally biased region" description="Polar residues" evidence="11">
    <location>
        <begin position="383"/>
        <end position="403"/>
    </location>
</feature>
<dbReference type="Gene3D" id="2.170.130.10">
    <property type="entry name" value="TonB-dependent receptor, plug domain"/>
    <property type="match status" value="1"/>
</dbReference>
<evidence type="ECO:0000256" key="5">
    <source>
        <dbReference type="ARBA" id="ARBA00022519"/>
    </source>
</evidence>
<dbReference type="STRING" id="408657.SAMN04487995_3622"/>
<evidence type="ECO:0000256" key="1">
    <source>
        <dbReference type="ARBA" id="ARBA00004383"/>
    </source>
</evidence>
<dbReference type="NCBIfam" id="TIGR04057">
    <property type="entry name" value="SusC_RagA_signa"/>
    <property type="match status" value="1"/>
</dbReference>
<dbReference type="AlphaFoldDB" id="A0A1H6WTR6"/>
<dbReference type="GO" id="GO:0055085">
    <property type="term" value="P:transmembrane transport"/>
    <property type="evidence" value="ECO:0007669"/>
    <property type="project" value="InterPro"/>
</dbReference>
<feature type="transmembrane region" description="Helical" evidence="12">
    <location>
        <begin position="89"/>
        <end position="106"/>
    </location>
</feature>
<evidence type="ECO:0000313" key="15">
    <source>
        <dbReference type="Proteomes" id="UP000199532"/>
    </source>
</evidence>
<dbReference type="GO" id="GO:0031992">
    <property type="term" value="F:energy transducer activity"/>
    <property type="evidence" value="ECO:0007669"/>
    <property type="project" value="TreeGrafter"/>
</dbReference>
<dbReference type="Gene3D" id="3.30.1150.10">
    <property type="match status" value="1"/>
</dbReference>
<dbReference type="PANTHER" id="PTHR33446">
    <property type="entry name" value="PROTEIN TONB-RELATED"/>
    <property type="match status" value="1"/>
</dbReference>
<keyword evidence="8 12" id="KW-1133">Transmembrane helix</keyword>
<evidence type="ECO:0000256" key="11">
    <source>
        <dbReference type="SAM" id="MobiDB-lite"/>
    </source>
</evidence>
<feature type="transmembrane region" description="Helical" evidence="12">
    <location>
        <begin position="6"/>
        <end position="24"/>
    </location>
</feature>
<evidence type="ECO:0000256" key="10">
    <source>
        <dbReference type="PROSITE-ProRule" id="PRU01360"/>
    </source>
</evidence>
<name>A0A1H6WTR6_9BACT</name>
<organism evidence="14 15">
    <name type="scientific">Dyadobacter koreensis</name>
    <dbReference type="NCBI Taxonomy" id="408657"/>
    <lineage>
        <taxon>Bacteria</taxon>
        <taxon>Pseudomonadati</taxon>
        <taxon>Bacteroidota</taxon>
        <taxon>Cytophagia</taxon>
        <taxon>Cytophagales</taxon>
        <taxon>Spirosomataceae</taxon>
        <taxon>Dyadobacter</taxon>
    </lineage>
</organism>
<evidence type="ECO:0000256" key="6">
    <source>
        <dbReference type="ARBA" id="ARBA00022692"/>
    </source>
</evidence>
<dbReference type="InterPro" id="IPR037682">
    <property type="entry name" value="TonB_C"/>
</dbReference>
<proteinExistence type="inferred from homology"/>
<keyword evidence="7" id="KW-0653">Protein transport</keyword>
<dbReference type="Pfam" id="PF03544">
    <property type="entry name" value="TonB_C"/>
    <property type="match status" value="1"/>
</dbReference>
<dbReference type="GO" id="GO:0009279">
    <property type="term" value="C:cell outer membrane"/>
    <property type="evidence" value="ECO:0007669"/>
    <property type="project" value="UniProtKB-SubCell"/>
</dbReference>
<dbReference type="InterPro" id="IPR039426">
    <property type="entry name" value="TonB-dep_rcpt-like"/>
</dbReference>
<keyword evidence="4" id="KW-1003">Cell membrane</keyword>
<evidence type="ECO:0000256" key="2">
    <source>
        <dbReference type="ARBA" id="ARBA00006555"/>
    </source>
</evidence>
<keyword evidence="5" id="KW-0997">Cell inner membrane</keyword>
<dbReference type="CDD" id="cd07341">
    <property type="entry name" value="M56_BlaR1_MecR1_like"/>
    <property type="match status" value="1"/>
</dbReference>
<feature type="transmembrane region" description="Helical" evidence="12">
    <location>
        <begin position="176"/>
        <end position="196"/>
    </location>
</feature>
<dbReference type="Gene3D" id="2.60.40.1120">
    <property type="entry name" value="Carboxypeptidase-like, regulatory domain"/>
    <property type="match status" value="1"/>
</dbReference>
<comment type="similarity">
    <text evidence="2">Belongs to the TonB family.</text>
</comment>
<dbReference type="PROSITE" id="PS52016">
    <property type="entry name" value="TONB_DEPENDENT_REC_3"/>
    <property type="match status" value="1"/>
</dbReference>
<dbReference type="PROSITE" id="PS52015">
    <property type="entry name" value="TONB_CTD"/>
    <property type="match status" value="1"/>
</dbReference>
<dbReference type="InterPro" id="IPR037066">
    <property type="entry name" value="Plug_dom_sf"/>
</dbReference>
<evidence type="ECO:0000313" key="14">
    <source>
        <dbReference type="EMBL" id="SEJ17687.1"/>
    </source>
</evidence>
<feature type="domain" description="TonB C-terminal" evidence="13">
    <location>
        <begin position="416"/>
        <end position="512"/>
    </location>
</feature>
<protein>
    <submittedName>
        <fullName evidence="14">TonB family C-terminal domain-containing protein</fullName>
    </submittedName>
</protein>
<dbReference type="GO" id="GO:0015031">
    <property type="term" value="P:protein transport"/>
    <property type="evidence" value="ECO:0007669"/>
    <property type="project" value="UniProtKB-KW"/>
</dbReference>
<evidence type="ECO:0000256" key="3">
    <source>
        <dbReference type="ARBA" id="ARBA00022448"/>
    </source>
</evidence>
<dbReference type="RefSeq" id="WP_090337530.1">
    <property type="nucleotide sequence ID" value="NZ_FNXY01000005.1"/>
</dbReference>
<evidence type="ECO:0000259" key="13">
    <source>
        <dbReference type="PROSITE" id="PS52015"/>
    </source>
</evidence>
<keyword evidence="3 10" id="KW-0813">Transport</keyword>
<keyword evidence="10" id="KW-0998">Cell outer membrane</keyword>
<comment type="similarity">
    <text evidence="10">Belongs to the TonB-dependent receptor family.</text>
</comment>
<evidence type="ECO:0000256" key="4">
    <source>
        <dbReference type="ARBA" id="ARBA00022475"/>
    </source>
</evidence>
<feature type="region of interest" description="Disordered" evidence="11">
    <location>
        <begin position="381"/>
        <end position="403"/>
    </location>
</feature>
<dbReference type="PANTHER" id="PTHR33446:SF2">
    <property type="entry name" value="PROTEIN TONB"/>
    <property type="match status" value="1"/>
</dbReference>
<dbReference type="NCBIfam" id="TIGR01352">
    <property type="entry name" value="tonB_Cterm"/>
    <property type="match status" value="1"/>
</dbReference>
<dbReference type="SUPFAM" id="SSF49464">
    <property type="entry name" value="Carboxypeptidase regulatory domain-like"/>
    <property type="match status" value="1"/>
</dbReference>
<feature type="transmembrane region" description="Helical" evidence="12">
    <location>
        <begin position="36"/>
        <end position="53"/>
    </location>
</feature>
<dbReference type="SUPFAM" id="SSF56935">
    <property type="entry name" value="Porins"/>
    <property type="match status" value="1"/>
</dbReference>
<dbReference type="GO" id="GO:0098797">
    <property type="term" value="C:plasma membrane protein complex"/>
    <property type="evidence" value="ECO:0007669"/>
    <property type="project" value="TreeGrafter"/>
</dbReference>
<evidence type="ECO:0000256" key="9">
    <source>
        <dbReference type="ARBA" id="ARBA00023136"/>
    </source>
</evidence>
<evidence type="ECO:0000256" key="8">
    <source>
        <dbReference type="ARBA" id="ARBA00022989"/>
    </source>
</evidence>
<dbReference type="InterPro" id="IPR008756">
    <property type="entry name" value="Peptidase_M56"/>
</dbReference>
<comment type="subcellular location">
    <subcellularLocation>
        <location evidence="1">Cell inner membrane</location>
        <topology evidence="1">Single-pass membrane protein</topology>
        <orientation evidence="1">Periplasmic side</orientation>
    </subcellularLocation>
    <subcellularLocation>
        <location evidence="10">Cell outer membrane</location>
        <topology evidence="10">Multi-pass membrane protein</topology>
    </subcellularLocation>
</comment>
<dbReference type="Pfam" id="PF13715">
    <property type="entry name" value="CarbopepD_reg_2"/>
    <property type="match status" value="1"/>
</dbReference>
<feature type="transmembrane region" description="Helical" evidence="12">
    <location>
        <begin position="216"/>
        <end position="238"/>
    </location>
</feature>
<keyword evidence="6 10" id="KW-0812">Transmembrane</keyword>
<sequence>MEALIYLGKVNIYWILFYACYWFLFRKHTFFVWNRFYLIGALLVSFLLPFIHFPDNARVMPTAVYAVAAIPVYISTQETEKFALHWSQFVWAIQIIGASLMFIKLLESFRDLLRLIREGESIPMEEHTLVLLPHNEIGSFSFFKWLVINHEDYDKHFDPILRHESVHIRQMHTLDVLLVEFLKVAFWFNPVLWFYKNSLQEVHEFLADEEAPNRDQYASFLVSYALSAPIASLTNHFFNTSMLKSRIIMIYKNRNSQWVLGKYFLIFPLIGIILMLTAARERLLNAVERKDYQLISSKNITVEGTVKDEDGKAIKAATVIVKGTNEGTSTDRNGRFKLENISVGSTLVVSHINYESFTIDMNGSDALNEIILRKRANVHSEVTVKSENTGDQTKPSPKSNQAEKFTVVEQQPQFPGGMDALMQYLSSAIVYPEKAARQRIEGRVIVSFTVSENGDVSNPKILKGIGAGLDEEAVRIVTKMPRWEPGIQGGEAVAVQYNLPITFQLTGKQPSKFYNYSTPASQQKSSYNFSDFESAQNIGKVAGSESSSAQNMAINYNTRSIAGQYPGSYKLPETGTTQYNDSPPSPGVKITIDKSPSLDPTKRPLYVLDGKIIDLEEYNKTMTPDKIESISVLKGSSATSIYGSKGENGVILIKSKK</sequence>
<evidence type="ECO:0000256" key="7">
    <source>
        <dbReference type="ARBA" id="ARBA00022927"/>
    </source>
</evidence>
<gene>
    <name evidence="14" type="ORF">SAMN04487995_3622</name>
</gene>
<dbReference type="InterPro" id="IPR023997">
    <property type="entry name" value="TonB-dep_OMP_SusC/RagA_CS"/>
</dbReference>
<keyword evidence="15" id="KW-1185">Reference proteome</keyword>